<dbReference type="PANTHER" id="PTHR30160">
    <property type="entry name" value="TETRAACYLDISACCHARIDE 4'-KINASE-RELATED"/>
    <property type="match status" value="1"/>
</dbReference>
<dbReference type="Gene3D" id="3.40.50.2000">
    <property type="entry name" value="Glycogen Phosphorylase B"/>
    <property type="match status" value="2"/>
</dbReference>
<dbReference type="EMBL" id="JADJMS010000028">
    <property type="protein sequence ID" value="MBK7415936.1"/>
    <property type="molecule type" value="Genomic_DNA"/>
</dbReference>
<dbReference type="CDD" id="cd03789">
    <property type="entry name" value="GT9_LPS_heptosyltransferase"/>
    <property type="match status" value="1"/>
</dbReference>
<name>A0A935JXR8_9RHOO</name>
<evidence type="ECO:0000256" key="1">
    <source>
        <dbReference type="ARBA" id="ARBA00022676"/>
    </source>
</evidence>
<dbReference type="InterPro" id="IPR002201">
    <property type="entry name" value="Glyco_trans_9"/>
</dbReference>
<dbReference type="GO" id="GO:0009244">
    <property type="term" value="P:lipopolysaccharide core region biosynthetic process"/>
    <property type="evidence" value="ECO:0007669"/>
    <property type="project" value="TreeGrafter"/>
</dbReference>
<dbReference type="GO" id="GO:0008713">
    <property type="term" value="F:ADP-heptose-lipopolysaccharide heptosyltransferase activity"/>
    <property type="evidence" value="ECO:0007669"/>
    <property type="project" value="TreeGrafter"/>
</dbReference>
<accession>A0A935JXR8</accession>
<dbReference type="Pfam" id="PF01075">
    <property type="entry name" value="Glyco_transf_9"/>
    <property type="match status" value="1"/>
</dbReference>
<evidence type="ECO:0000256" key="2">
    <source>
        <dbReference type="ARBA" id="ARBA00022679"/>
    </source>
</evidence>
<reference evidence="3 4" key="1">
    <citation type="submission" date="2020-10" db="EMBL/GenBank/DDBJ databases">
        <title>Connecting structure to function with the recovery of over 1000 high-quality activated sludge metagenome-assembled genomes encoding full-length rRNA genes using long-read sequencing.</title>
        <authorList>
            <person name="Singleton C.M."/>
            <person name="Petriglieri F."/>
            <person name="Kristensen J.M."/>
            <person name="Kirkegaard R.H."/>
            <person name="Michaelsen T.Y."/>
            <person name="Andersen M.H."/>
            <person name="Karst S.M."/>
            <person name="Dueholm M.S."/>
            <person name="Nielsen P.H."/>
            <person name="Albertsen M."/>
        </authorList>
    </citation>
    <scope>NUCLEOTIDE SEQUENCE [LARGE SCALE GENOMIC DNA]</scope>
    <source>
        <strain evidence="3">EsbW_18-Q3-R4-48_BATAC.463</strain>
    </source>
</reference>
<dbReference type="InterPro" id="IPR051199">
    <property type="entry name" value="LPS_LOS_Heptosyltrfase"/>
</dbReference>
<sequence length="384" mass="42112">MRLRLREPLLYRWLRIKRALDKRPRPSSELGTAAIRRILAISCTALGDTLMTTPALHSLRATYPQAHITLLVHPSLQALFTGLPEVDELIPYDGKWRGFRRTASLLKRQGYDLAAIFHGNEPQATPLAYLSGARHIFKLPNNNRWNFLLSNRQPLLSWDDFTHGIEQRLAVAKLAGASGDVSRRMAVPLHAAGQEALDKSLAELGWQTANIVAFQPGASTMSRRWPRSRFIAAAQQLAALHPDLRFVVTGSPAEALLCQEVAAGIEAAAPLAGGTRAWASAGKLPLIALPALLQRASLLVTGDTGPMHLAVTVNTPVVALFAVSDPARSGPAYDLDKHLIIRKWRTCDPCFSKNCPYPEPICMDNISTNEVTVAVDTILRRKIS</sequence>
<protein>
    <submittedName>
        <fullName evidence="3">Glycosyltransferase family 9 protein</fullName>
    </submittedName>
</protein>
<dbReference type="SUPFAM" id="SSF53756">
    <property type="entry name" value="UDP-Glycosyltransferase/glycogen phosphorylase"/>
    <property type="match status" value="1"/>
</dbReference>
<evidence type="ECO:0000313" key="4">
    <source>
        <dbReference type="Proteomes" id="UP000739411"/>
    </source>
</evidence>
<keyword evidence="2" id="KW-0808">Transferase</keyword>
<dbReference type="AlphaFoldDB" id="A0A935JXR8"/>
<keyword evidence="1" id="KW-0328">Glycosyltransferase</keyword>
<dbReference type="GO" id="GO:0005829">
    <property type="term" value="C:cytosol"/>
    <property type="evidence" value="ECO:0007669"/>
    <property type="project" value="TreeGrafter"/>
</dbReference>
<gene>
    <name evidence="3" type="ORF">IPJ38_13285</name>
</gene>
<dbReference type="PANTHER" id="PTHR30160:SF7">
    <property type="entry name" value="ADP-HEPTOSE--LPS HEPTOSYLTRANSFERASE 2"/>
    <property type="match status" value="1"/>
</dbReference>
<organism evidence="3 4">
    <name type="scientific">Candidatus Dechloromonas phosphorivorans</name>
    <dbReference type="NCBI Taxonomy" id="2899244"/>
    <lineage>
        <taxon>Bacteria</taxon>
        <taxon>Pseudomonadati</taxon>
        <taxon>Pseudomonadota</taxon>
        <taxon>Betaproteobacteria</taxon>
        <taxon>Rhodocyclales</taxon>
        <taxon>Azonexaceae</taxon>
        <taxon>Dechloromonas</taxon>
    </lineage>
</organism>
<comment type="caution">
    <text evidence="3">The sequence shown here is derived from an EMBL/GenBank/DDBJ whole genome shotgun (WGS) entry which is preliminary data.</text>
</comment>
<evidence type="ECO:0000313" key="3">
    <source>
        <dbReference type="EMBL" id="MBK7415936.1"/>
    </source>
</evidence>
<proteinExistence type="predicted"/>
<dbReference type="Proteomes" id="UP000739411">
    <property type="component" value="Unassembled WGS sequence"/>
</dbReference>